<dbReference type="EMBL" id="BPLQ01003906">
    <property type="protein sequence ID" value="GIY04281.1"/>
    <property type="molecule type" value="Genomic_DNA"/>
</dbReference>
<protein>
    <submittedName>
        <fullName evidence="3">Chitinase-like protein 3</fullName>
    </submittedName>
</protein>
<keyword evidence="4" id="KW-1185">Reference proteome</keyword>
<sequence length="221" mass="25089">DFSVNYWINAGAAREKLIVGLATYGHSYTLRDARQTGVHAPSVGPGTPGPYVKEPGVLGFNEVCMKLVHEGWVEVWDGSAKVPYAYKGNQWVSYDNQRSIGAKVDYLLSKDLGGAMVWSLDMDDFRAPSSTLQRPHMKFGYLHSVFALLHLDHSLCNDPRRNSSTFIHFSHSFIHFATCWRRNSSTFIYFSYFFPSFIHIDPFSTFLVFFGYSNVLAFTTQ</sequence>
<dbReference type="SUPFAM" id="SSF51445">
    <property type="entry name" value="(Trans)glycosidases"/>
    <property type="match status" value="1"/>
</dbReference>
<name>A0AAV4Q7A8_9ARAC</name>
<proteinExistence type="predicted"/>
<dbReference type="AlphaFoldDB" id="A0AAV4Q7A8"/>
<dbReference type="SUPFAM" id="SSF54556">
    <property type="entry name" value="Chitinase insertion domain"/>
    <property type="match status" value="1"/>
</dbReference>
<accession>A0AAV4Q7A8</accession>
<gene>
    <name evidence="3" type="primary">Chil3</name>
    <name evidence="3" type="ORF">CDAR_253921</name>
</gene>
<dbReference type="PANTHER" id="PTHR11177:SF317">
    <property type="entry name" value="CHITINASE 12-RELATED"/>
    <property type="match status" value="1"/>
</dbReference>
<dbReference type="InterPro" id="IPR029070">
    <property type="entry name" value="Chitinase_insertion_sf"/>
</dbReference>
<dbReference type="Gene3D" id="3.20.20.80">
    <property type="entry name" value="Glycosidases"/>
    <property type="match status" value="1"/>
</dbReference>
<dbReference type="PROSITE" id="PS51910">
    <property type="entry name" value="GH18_2"/>
    <property type="match status" value="1"/>
</dbReference>
<dbReference type="Gene3D" id="3.10.50.10">
    <property type="match status" value="1"/>
</dbReference>
<evidence type="ECO:0000259" key="2">
    <source>
        <dbReference type="PROSITE" id="PS51910"/>
    </source>
</evidence>
<dbReference type="Pfam" id="PF00704">
    <property type="entry name" value="Glyco_hydro_18"/>
    <property type="match status" value="1"/>
</dbReference>
<dbReference type="GO" id="GO:0006032">
    <property type="term" value="P:chitin catabolic process"/>
    <property type="evidence" value="ECO:0007669"/>
    <property type="project" value="TreeGrafter"/>
</dbReference>
<feature type="non-terminal residue" evidence="3">
    <location>
        <position position="1"/>
    </location>
</feature>
<dbReference type="InterPro" id="IPR001223">
    <property type="entry name" value="Glyco_hydro18_cat"/>
</dbReference>
<evidence type="ECO:0000256" key="1">
    <source>
        <dbReference type="ARBA" id="ARBA00023157"/>
    </source>
</evidence>
<dbReference type="GO" id="GO:0005975">
    <property type="term" value="P:carbohydrate metabolic process"/>
    <property type="evidence" value="ECO:0007669"/>
    <property type="project" value="InterPro"/>
</dbReference>
<reference evidence="3 4" key="1">
    <citation type="submission" date="2021-06" db="EMBL/GenBank/DDBJ databases">
        <title>Caerostris darwini draft genome.</title>
        <authorList>
            <person name="Kono N."/>
            <person name="Arakawa K."/>
        </authorList>
    </citation>
    <scope>NUCLEOTIDE SEQUENCE [LARGE SCALE GENOMIC DNA]</scope>
</reference>
<dbReference type="GO" id="GO:0008061">
    <property type="term" value="F:chitin binding"/>
    <property type="evidence" value="ECO:0007669"/>
    <property type="project" value="TreeGrafter"/>
</dbReference>
<comment type="caution">
    <text evidence="3">The sequence shown here is derived from an EMBL/GenBank/DDBJ whole genome shotgun (WGS) entry which is preliminary data.</text>
</comment>
<feature type="domain" description="GH18" evidence="2">
    <location>
        <begin position="1"/>
        <end position="140"/>
    </location>
</feature>
<dbReference type="PANTHER" id="PTHR11177">
    <property type="entry name" value="CHITINASE"/>
    <property type="match status" value="1"/>
</dbReference>
<dbReference type="Proteomes" id="UP001054837">
    <property type="component" value="Unassembled WGS sequence"/>
</dbReference>
<dbReference type="GO" id="GO:0005576">
    <property type="term" value="C:extracellular region"/>
    <property type="evidence" value="ECO:0007669"/>
    <property type="project" value="TreeGrafter"/>
</dbReference>
<dbReference type="FunFam" id="3.10.50.10:FF:000001">
    <property type="entry name" value="Chitinase 3-like 1"/>
    <property type="match status" value="1"/>
</dbReference>
<dbReference type="GO" id="GO:0004568">
    <property type="term" value="F:chitinase activity"/>
    <property type="evidence" value="ECO:0007669"/>
    <property type="project" value="TreeGrafter"/>
</dbReference>
<evidence type="ECO:0000313" key="4">
    <source>
        <dbReference type="Proteomes" id="UP001054837"/>
    </source>
</evidence>
<keyword evidence="1" id="KW-1015">Disulfide bond</keyword>
<organism evidence="3 4">
    <name type="scientific">Caerostris darwini</name>
    <dbReference type="NCBI Taxonomy" id="1538125"/>
    <lineage>
        <taxon>Eukaryota</taxon>
        <taxon>Metazoa</taxon>
        <taxon>Ecdysozoa</taxon>
        <taxon>Arthropoda</taxon>
        <taxon>Chelicerata</taxon>
        <taxon>Arachnida</taxon>
        <taxon>Araneae</taxon>
        <taxon>Araneomorphae</taxon>
        <taxon>Entelegynae</taxon>
        <taxon>Araneoidea</taxon>
        <taxon>Araneidae</taxon>
        <taxon>Caerostris</taxon>
    </lineage>
</organism>
<evidence type="ECO:0000313" key="3">
    <source>
        <dbReference type="EMBL" id="GIY04281.1"/>
    </source>
</evidence>
<dbReference type="InterPro" id="IPR017853">
    <property type="entry name" value="GH"/>
</dbReference>
<dbReference type="InterPro" id="IPR050314">
    <property type="entry name" value="Glycosyl_Hydrlase_18"/>
</dbReference>